<dbReference type="PANTHER" id="PTHR30146:SF153">
    <property type="entry name" value="LACTOSE OPERON REPRESSOR"/>
    <property type="match status" value="1"/>
</dbReference>
<dbReference type="InterPro" id="IPR028082">
    <property type="entry name" value="Peripla_BP_I"/>
</dbReference>
<dbReference type="Gene3D" id="3.40.50.2300">
    <property type="match status" value="2"/>
</dbReference>
<proteinExistence type="predicted"/>
<evidence type="ECO:0000259" key="4">
    <source>
        <dbReference type="PROSITE" id="PS50932"/>
    </source>
</evidence>
<keyword evidence="1" id="KW-0805">Transcription regulation</keyword>
<dbReference type="InterPro" id="IPR046335">
    <property type="entry name" value="LacI/GalR-like_sensor"/>
</dbReference>
<dbReference type="EMBL" id="AP022870">
    <property type="protein sequence ID" value="BCB76428.1"/>
    <property type="molecule type" value="Genomic_DNA"/>
</dbReference>
<keyword evidence="2" id="KW-0238">DNA-binding</keyword>
<evidence type="ECO:0000256" key="3">
    <source>
        <dbReference type="ARBA" id="ARBA00023163"/>
    </source>
</evidence>
<name>A0A6F8XRQ2_9ACTN</name>
<accession>A0A6F8XRQ2</accession>
<dbReference type="Proteomes" id="UP000502508">
    <property type="component" value="Chromosome"/>
</dbReference>
<keyword evidence="6" id="KW-1185">Reference proteome</keyword>
<dbReference type="InterPro" id="IPR000843">
    <property type="entry name" value="HTH_LacI"/>
</dbReference>
<reference evidence="5 6" key="2">
    <citation type="submission" date="2020-03" db="EMBL/GenBank/DDBJ databases">
        <authorList>
            <person name="Ichikawa N."/>
            <person name="Kimura A."/>
            <person name="Kitahashi Y."/>
            <person name="Uohara A."/>
        </authorList>
    </citation>
    <scope>NUCLEOTIDE SEQUENCE [LARGE SCALE GENOMIC DNA]</scope>
    <source>
        <strain evidence="5 6">NBRC 107702</strain>
    </source>
</reference>
<dbReference type="Pfam" id="PF00356">
    <property type="entry name" value="LacI"/>
    <property type="match status" value="1"/>
</dbReference>
<dbReference type="SUPFAM" id="SSF53822">
    <property type="entry name" value="Periplasmic binding protein-like I"/>
    <property type="match status" value="1"/>
</dbReference>
<dbReference type="CDD" id="cd01392">
    <property type="entry name" value="HTH_LacI"/>
    <property type="match status" value="1"/>
</dbReference>
<feature type="domain" description="HTH lacI-type" evidence="4">
    <location>
        <begin position="1"/>
        <end position="55"/>
    </location>
</feature>
<dbReference type="SUPFAM" id="SSF47413">
    <property type="entry name" value="lambda repressor-like DNA-binding domains"/>
    <property type="match status" value="1"/>
</dbReference>
<dbReference type="SMART" id="SM00354">
    <property type="entry name" value="HTH_LACI"/>
    <property type="match status" value="1"/>
</dbReference>
<protein>
    <submittedName>
        <fullName evidence="5">Transcriptional regulator</fullName>
    </submittedName>
</protein>
<evidence type="ECO:0000256" key="2">
    <source>
        <dbReference type="ARBA" id="ARBA00023125"/>
    </source>
</evidence>
<keyword evidence="3" id="KW-0804">Transcription</keyword>
<dbReference type="PANTHER" id="PTHR30146">
    <property type="entry name" value="LACI-RELATED TRANSCRIPTIONAL REPRESSOR"/>
    <property type="match status" value="1"/>
</dbReference>
<dbReference type="GO" id="GO:0000976">
    <property type="term" value="F:transcription cis-regulatory region binding"/>
    <property type="evidence" value="ECO:0007669"/>
    <property type="project" value="TreeGrafter"/>
</dbReference>
<dbReference type="PROSITE" id="PS50932">
    <property type="entry name" value="HTH_LACI_2"/>
    <property type="match status" value="1"/>
</dbReference>
<evidence type="ECO:0000256" key="1">
    <source>
        <dbReference type="ARBA" id="ARBA00023015"/>
    </source>
</evidence>
<dbReference type="Pfam" id="PF13377">
    <property type="entry name" value="Peripla_BP_3"/>
    <property type="match status" value="1"/>
</dbReference>
<organism evidence="5 6">
    <name type="scientific">Phytohabitans flavus</name>
    <dbReference type="NCBI Taxonomy" id="1076124"/>
    <lineage>
        <taxon>Bacteria</taxon>
        <taxon>Bacillati</taxon>
        <taxon>Actinomycetota</taxon>
        <taxon>Actinomycetes</taxon>
        <taxon>Micromonosporales</taxon>
        <taxon>Micromonosporaceae</taxon>
    </lineage>
</organism>
<dbReference type="PRINTS" id="PR00036">
    <property type="entry name" value="HTHLACI"/>
</dbReference>
<dbReference type="PROSITE" id="PS00356">
    <property type="entry name" value="HTH_LACI_1"/>
    <property type="match status" value="1"/>
</dbReference>
<reference evidence="5 6" key="1">
    <citation type="submission" date="2020-03" db="EMBL/GenBank/DDBJ databases">
        <title>Whole genome shotgun sequence of Phytohabitans flavus NBRC 107702.</title>
        <authorList>
            <person name="Komaki H."/>
            <person name="Tamura T."/>
        </authorList>
    </citation>
    <scope>NUCLEOTIDE SEQUENCE [LARGE SCALE GENOMIC DNA]</scope>
    <source>
        <strain evidence="5 6">NBRC 107702</strain>
    </source>
</reference>
<gene>
    <name evidence="5" type="ORF">Pflav_028380</name>
</gene>
<evidence type="ECO:0000313" key="6">
    <source>
        <dbReference type="Proteomes" id="UP000502508"/>
    </source>
</evidence>
<sequence length="312" mass="33448">MTLAEIARTAGVSIATVSRVLNGHTEVSESTRVVVQRLLEEQGYRRRTTHRRDQRGLIELVISEVDCGWCLGVMAGVEEIAATAGYGVVLSTVQQRSDSLPVSGSQGVILVVCGLTGEQRAELDRRKVPYVVVDGVSHPPVDVPSVGVTDWAGGYSATQHLIELGHRRIAAIGGPEQLLCTRARVAGYRAALRAAGLPLDGELVRYAEFRHDGGLEAARSLLELADPPTAVFAGNDEQATGVLEAVRQRELRVPGDISVVGFDDRSFAQWTAPPLTTVRQPLHEMGAAAVRTLLRLVEGQRPDVPGSSSPRS</sequence>
<dbReference type="KEGG" id="pfla:Pflav_028380"/>
<dbReference type="InterPro" id="IPR010982">
    <property type="entry name" value="Lambda_DNA-bd_dom_sf"/>
</dbReference>
<dbReference type="GO" id="GO:0003700">
    <property type="term" value="F:DNA-binding transcription factor activity"/>
    <property type="evidence" value="ECO:0007669"/>
    <property type="project" value="TreeGrafter"/>
</dbReference>
<dbReference type="AlphaFoldDB" id="A0A6F8XRQ2"/>
<evidence type="ECO:0000313" key="5">
    <source>
        <dbReference type="EMBL" id="BCB76428.1"/>
    </source>
</evidence>
<dbReference type="Gene3D" id="1.10.260.40">
    <property type="entry name" value="lambda repressor-like DNA-binding domains"/>
    <property type="match status" value="1"/>
</dbReference>